<dbReference type="AlphaFoldDB" id="A0A1V1PGP2"/>
<feature type="domain" description="NIF system FeS cluster assembly NifU N-terminal" evidence="1">
    <location>
        <begin position="40"/>
        <end position="127"/>
    </location>
</feature>
<evidence type="ECO:0000313" key="2">
    <source>
        <dbReference type="EMBL" id="ETR74072.1"/>
    </source>
</evidence>
<protein>
    <submittedName>
        <fullName evidence="2">NifU domain-containing protein</fullName>
    </submittedName>
</protein>
<dbReference type="Gene3D" id="3.90.1010.10">
    <property type="match status" value="1"/>
</dbReference>
<comment type="caution">
    <text evidence="2">The sequence shown here is derived from an EMBL/GenBank/DDBJ whole genome shotgun (WGS) entry which is preliminary data.</text>
</comment>
<dbReference type="EMBL" id="ATBP01000023">
    <property type="protein sequence ID" value="ETR74072.1"/>
    <property type="molecule type" value="Genomic_DNA"/>
</dbReference>
<sequence length="143" mass="16235">MENINQLLEGHSQNYREMALQSDQYQPLRDADGYGKRTGQCGDTVEMYLRISNDTIQEVGFQIEGCLNTNACANTLAYMAKGKCMDDAWNLTSSHIIDYLETLPPHENHCADLACGAFYLALKNAQDHKQTPWKKQYQRSVPL</sequence>
<dbReference type="GO" id="GO:0051536">
    <property type="term" value="F:iron-sulfur cluster binding"/>
    <property type="evidence" value="ECO:0007669"/>
    <property type="project" value="InterPro"/>
</dbReference>
<dbReference type="SUPFAM" id="SSF82649">
    <property type="entry name" value="SufE/NifU"/>
    <property type="match status" value="1"/>
</dbReference>
<dbReference type="GO" id="GO:0016226">
    <property type="term" value="P:iron-sulfur cluster assembly"/>
    <property type="evidence" value="ECO:0007669"/>
    <property type="project" value="InterPro"/>
</dbReference>
<dbReference type="PANTHER" id="PTHR10093">
    <property type="entry name" value="IRON-SULFUR CLUSTER ASSEMBLY ENZYME NIFU HOMOLOG"/>
    <property type="match status" value="1"/>
</dbReference>
<dbReference type="Proteomes" id="UP000189670">
    <property type="component" value="Unassembled WGS sequence"/>
</dbReference>
<reference evidence="3" key="1">
    <citation type="submission" date="2012-11" db="EMBL/GenBank/DDBJ databases">
        <authorList>
            <person name="Lucero-Rivera Y.E."/>
            <person name="Tovar-Ramirez D."/>
        </authorList>
    </citation>
    <scope>NUCLEOTIDE SEQUENCE [LARGE SCALE GENOMIC DNA]</scope>
    <source>
        <strain evidence="3">Araruama</strain>
    </source>
</reference>
<dbReference type="GO" id="GO:0005506">
    <property type="term" value="F:iron ion binding"/>
    <property type="evidence" value="ECO:0007669"/>
    <property type="project" value="InterPro"/>
</dbReference>
<name>A0A1V1PGP2_9BACT</name>
<dbReference type="InterPro" id="IPR002871">
    <property type="entry name" value="NIF_FeS_clus_asmbl_NifU_N"/>
</dbReference>
<dbReference type="Pfam" id="PF01592">
    <property type="entry name" value="NifU_N"/>
    <property type="match status" value="1"/>
</dbReference>
<evidence type="ECO:0000313" key="3">
    <source>
        <dbReference type="Proteomes" id="UP000189670"/>
    </source>
</evidence>
<accession>A0A1V1PGP2</accession>
<evidence type="ECO:0000259" key="1">
    <source>
        <dbReference type="Pfam" id="PF01592"/>
    </source>
</evidence>
<dbReference type="CDD" id="cd06664">
    <property type="entry name" value="IscU_like"/>
    <property type="match status" value="1"/>
</dbReference>
<organism evidence="2 3">
    <name type="scientific">Candidatus Magnetoglobus multicellularis str. Araruama</name>
    <dbReference type="NCBI Taxonomy" id="890399"/>
    <lineage>
        <taxon>Bacteria</taxon>
        <taxon>Pseudomonadati</taxon>
        <taxon>Thermodesulfobacteriota</taxon>
        <taxon>Desulfobacteria</taxon>
        <taxon>Desulfobacterales</taxon>
        <taxon>Desulfobacteraceae</taxon>
        <taxon>Candidatus Magnetoglobus</taxon>
    </lineage>
</organism>
<gene>
    <name evidence="2" type="ORF">OMM_06547</name>
</gene>
<proteinExistence type="predicted"/>